<proteinExistence type="predicted"/>
<protein>
    <recommendedName>
        <fullName evidence="3">HEAT repeat protein</fullName>
    </recommendedName>
</protein>
<keyword evidence="2" id="KW-1185">Reference proteome</keyword>
<dbReference type="AlphaFoldDB" id="A0A128FBI2"/>
<dbReference type="Proteomes" id="UP000073601">
    <property type="component" value="Unassembled WGS sequence"/>
</dbReference>
<dbReference type="InterPro" id="IPR004155">
    <property type="entry name" value="PBS_lyase_HEAT"/>
</dbReference>
<organism evidence="1 2">
    <name type="scientific">Grimontia marina</name>
    <dbReference type="NCBI Taxonomy" id="646534"/>
    <lineage>
        <taxon>Bacteria</taxon>
        <taxon>Pseudomonadati</taxon>
        <taxon>Pseudomonadota</taxon>
        <taxon>Gammaproteobacteria</taxon>
        <taxon>Vibrionales</taxon>
        <taxon>Vibrionaceae</taxon>
        <taxon>Grimontia</taxon>
    </lineage>
</organism>
<dbReference type="OrthoDB" id="878209at2"/>
<name>A0A128FBI2_9GAMM</name>
<evidence type="ECO:0008006" key="3">
    <source>
        <dbReference type="Google" id="ProtNLM"/>
    </source>
</evidence>
<evidence type="ECO:0000313" key="1">
    <source>
        <dbReference type="EMBL" id="CZF83684.1"/>
    </source>
</evidence>
<dbReference type="EMBL" id="FIZY01000024">
    <property type="protein sequence ID" value="CZF83684.1"/>
    <property type="molecule type" value="Genomic_DNA"/>
</dbReference>
<dbReference type="SUPFAM" id="SSF48371">
    <property type="entry name" value="ARM repeat"/>
    <property type="match status" value="1"/>
</dbReference>
<reference evidence="2" key="1">
    <citation type="submission" date="2016-02" db="EMBL/GenBank/DDBJ databases">
        <authorList>
            <person name="Rodrigo-Torres Lidia"/>
            <person name="Arahal R.David."/>
        </authorList>
    </citation>
    <scope>NUCLEOTIDE SEQUENCE [LARGE SCALE GENOMIC DNA]</scope>
    <source>
        <strain evidence="2">CECT 8713</strain>
    </source>
</reference>
<dbReference type="InterPro" id="IPR016024">
    <property type="entry name" value="ARM-type_fold"/>
</dbReference>
<dbReference type="Gene3D" id="1.25.10.10">
    <property type="entry name" value="Leucine-rich Repeat Variant"/>
    <property type="match status" value="1"/>
</dbReference>
<dbReference type="SMART" id="SM00567">
    <property type="entry name" value="EZ_HEAT"/>
    <property type="match status" value="1"/>
</dbReference>
<sequence>MDAVDTEVEALKDQFLCSDWDSLLKTSDKLVDIGGDAVSLFFIECLDSVNADVRNGAALALRDIGDKRAVDPLIEGVLNPVDPKCCATLAYALETHDCSSKFLDVFRILFYSNYECKWSAHNILNEQKFSFTDEDLLKVKRMWEECHLAPELCPAFEDSKDRIQHNVDSFLLYPSD</sequence>
<dbReference type="RefSeq" id="WP_062710768.1">
    <property type="nucleotide sequence ID" value="NZ_CAWRCI010000024.1"/>
</dbReference>
<dbReference type="Pfam" id="PF03130">
    <property type="entry name" value="HEAT_PBS"/>
    <property type="match status" value="1"/>
</dbReference>
<gene>
    <name evidence="1" type="ORF">GMA8713_02765</name>
</gene>
<evidence type="ECO:0000313" key="2">
    <source>
        <dbReference type="Proteomes" id="UP000073601"/>
    </source>
</evidence>
<dbReference type="InterPro" id="IPR011989">
    <property type="entry name" value="ARM-like"/>
</dbReference>
<accession>A0A128FBI2</accession>